<evidence type="ECO:0000256" key="5">
    <source>
        <dbReference type="ARBA" id="ARBA00023004"/>
    </source>
</evidence>
<keyword evidence="5 8" id="KW-0408">Iron</keyword>
<keyword evidence="4 8" id="KW-0479">Metal-binding</keyword>
<dbReference type="PANTHER" id="PTHR11735:SF6">
    <property type="entry name" value="TRNA N6-ADENOSINE THREONYLCARBAMOYLTRANSFERASE, MITOCHONDRIAL"/>
    <property type="match status" value="1"/>
</dbReference>
<comment type="similarity">
    <text evidence="8">Belongs to the KAE1 / TsaD family.</text>
</comment>
<feature type="domain" description="Gcp-like" evidence="9">
    <location>
        <begin position="27"/>
        <end position="310"/>
    </location>
</feature>
<accession>A0A1G1Y430</accession>
<evidence type="ECO:0000256" key="6">
    <source>
        <dbReference type="ARBA" id="ARBA00023315"/>
    </source>
</evidence>
<reference evidence="10 11" key="1">
    <citation type="journal article" date="2016" name="Nat. Commun.">
        <title>Thousands of microbial genomes shed light on interconnected biogeochemical processes in an aquifer system.</title>
        <authorList>
            <person name="Anantharaman K."/>
            <person name="Brown C.T."/>
            <person name="Hug L.A."/>
            <person name="Sharon I."/>
            <person name="Castelle C.J."/>
            <person name="Probst A.J."/>
            <person name="Thomas B.C."/>
            <person name="Singh A."/>
            <person name="Wilkins M.J."/>
            <person name="Karaoz U."/>
            <person name="Brodie E.L."/>
            <person name="Williams K.H."/>
            <person name="Hubbard S.S."/>
            <person name="Banfield J.F."/>
        </authorList>
    </citation>
    <scope>NUCLEOTIDE SEQUENCE [LARGE SCALE GENOMIC DNA]</scope>
</reference>
<comment type="subcellular location">
    <subcellularLocation>
        <location evidence="8">Cytoplasm</location>
    </subcellularLocation>
</comment>
<organism evidence="10 11">
    <name type="scientific">Candidatus Buchananbacteria bacterium RIFCSPHIGHO2_01_FULL_44_11</name>
    <dbReference type="NCBI Taxonomy" id="1797535"/>
    <lineage>
        <taxon>Bacteria</taxon>
        <taxon>Candidatus Buchananiibacteriota</taxon>
    </lineage>
</organism>
<dbReference type="EC" id="2.3.1.234" evidence="8"/>
<evidence type="ECO:0000256" key="4">
    <source>
        <dbReference type="ARBA" id="ARBA00022723"/>
    </source>
</evidence>
<dbReference type="InterPro" id="IPR022450">
    <property type="entry name" value="TsaD"/>
</dbReference>
<comment type="cofactor">
    <cofactor evidence="8">
        <name>Fe(2+)</name>
        <dbReference type="ChEBI" id="CHEBI:29033"/>
    </cofactor>
    <text evidence="8">Binds 1 Fe(2+) ion per subunit.</text>
</comment>
<dbReference type="Proteomes" id="UP000178240">
    <property type="component" value="Unassembled WGS sequence"/>
</dbReference>
<name>A0A1G1Y430_9BACT</name>
<dbReference type="FunFam" id="3.30.420.40:FF:000012">
    <property type="entry name" value="tRNA N6-adenosine threonylcarbamoyltransferase"/>
    <property type="match status" value="1"/>
</dbReference>
<dbReference type="FunFam" id="3.30.420.40:FF:000040">
    <property type="entry name" value="tRNA N6-adenosine threonylcarbamoyltransferase"/>
    <property type="match status" value="1"/>
</dbReference>
<evidence type="ECO:0000313" key="10">
    <source>
        <dbReference type="EMBL" id="OGY46327.1"/>
    </source>
</evidence>
<evidence type="ECO:0000256" key="7">
    <source>
        <dbReference type="ARBA" id="ARBA00048117"/>
    </source>
</evidence>
<feature type="binding site" evidence="8">
    <location>
        <position position="304"/>
    </location>
    <ligand>
        <name>Fe cation</name>
        <dbReference type="ChEBI" id="CHEBI:24875"/>
    </ligand>
</feature>
<dbReference type="GO" id="GO:0005506">
    <property type="term" value="F:iron ion binding"/>
    <property type="evidence" value="ECO:0007669"/>
    <property type="project" value="UniProtKB-UniRule"/>
</dbReference>
<dbReference type="CDD" id="cd24133">
    <property type="entry name" value="ASKHA_NBD_TsaD_bac"/>
    <property type="match status" value="1"/>
</dbReference>
<dbReference type="HAMAP" id="MF_01445">
    <property type="entry name" value="TsaD"/>
    <property type="match status" value="1"/>
</dbReference>
<dbReference type="SUPFAM" id="SSF53067">
    <property type="entry name" value="Actin-like ATPase domain"/>
    <property type="match status" value="2"/>
</dbReference>
<evidence type="ECO:0000313" key="11">
    <source>
        <dbReference type="Proteomes" id="UP000178240"/>
    </source>
</evidence>
<keyword evidence="1 8" id="KW-0963">Cytoplasm</keyword>
<feature type="binding site" evidence="8">
    <location>
        <position position="183"/>
    </location>
    <ligand>
        <name>substrate</name>
    </ligand>
</feature>
<protein>
    <recommendedName>
        <fullName evidence="8">tRNA N6-adenosine threonylcarbamoyltransferase</fullName>
        <ecNumber evidence="8">2.3.1.234</ecNumber>
    </recommendedName>
    <alternativeName>
        <fullName evidence="8">N6-L-threonylcarbamoyladenine synthase</fullName>
        <shortName evidence="8">t(6)A synthase</shortName>
    </alternativeName>
    <alternativeName>
        <fullName evidence="8">t(6)A37 threonylcarbamoyladenosine biosynthesis protein TsaD</fullName>
    </alternativeName>
    <alternativeName>
        <fullName evidence="8">tRNA threonylcarbamoyladenosine biosynthesis protein TsaD</fullName>
    </alternativeName>
</protein>
<comment type="caution">
    <text evidence="10">The sequence shown here is derived from an EMBL/GenBank/DDBJ whole genome shotgun (WGS) entry which is preliminary data.</text>
</comment>
<feature type="binding site" evidence="8">
    <location>
        <position position="276"/>
    </location>
    <ligand>
        <name>substrate</name>
    </ligand>
</feature>
<evidence type="ECO:0000256" key="3">
    <source>
        <dbReference type="ARBA" id="ARBA00022694"/>
    </source>
</evidence>
<dbReference type="GO" id="GO:0061711">
    <property type="term" value="F:tRNA N(6)-L-threonylcarbamoyladenine synthase activity"/>
    <property type="evidence" value="ECO:0007669"/>
    <property type="project" value="UniProtKB-EC"/>
</dbReference>
<dbReference type="PANTHER" id="PTHR11735">
    <property type="entry name" value="TRNA N6-ADENOSINE THREONYLCARBAMOYLTRANSFERASE"/>
    <property type="match status" value="1"/>
</dbReference>
<dbReference type="NCBIfam" id="TIGR00329">
    <property type="entry name" value="gcp_kae1"/>
    <property type="match status" value="1"/>
</dbReference>
<dbReference type="AlphaFoldDB" id="A0A1G1Y430"/>
<feature type="binding site" evidence="8">
    <location>
        <position position="118"/>
    </location>
    <ligand>
        <name>Fe cation</name>
        <dbReference type="ChEBI" id="CHEBI:24875"/>
    </ligand>
</feature>
<evidence type="ECO:0000256" key="1">
    <source>
        <dbReference type="ARBA" id="ARBA00022490"/>
    </source>
</evidence>
<dbReference type="InterPro" id="IPR017861">
    <property type="entry name" value="KAE1/TsaD"/>
</dbReference>
<feature type="binding site" evidence="8">
    <location>
        <begin position="137"/>
        <end position="141"/>
    </location>
    <ligand>
        <name>substrate</name>
    </ligand>
</feature>
<proteinExistence type="inferred from homology"/>
<feature type="binding site" evidence="8">
    <location>
        <position position="170"/>
    </location>
    <ligand>
        <name>substrate</name>
    </ligand>
</feature>
<comment type="function">
    <text evidence="8">Required for the formation of a threonylcarbamoyl group on adenosine at position 37 (t(6)A37) in tRNAs that read codons beginning with adenine. Is involved in the transfer of the threonylcarbamoyl moiety of threonylcarbamoyl-AMP (TC-AMP) to the N6 group of A37, together with TsaE and TsaB. TsaD likely plays a direct catalytic role in this reaction.</text>
</comment>
<dbReference type="InterPro" id="IPR000905">
    <property type="entry name" value="Gcp-like_dom"/>
</dbReference>
<dbReference type="GO" id="GO:0005737">
    <property type="term" value="C:cytoplasm"/>
    <property type="evidence" value="ECO:0007669"/>
    <property type="project" value="UniProtKB-SubCell"/>
</dbReference>
<dbReference type="PRINTS" id="PR00789">
    <property type="entry name" value="OSIALOPTASE"/>
</dbReference>
<evidence type="ECO:0000259" key="9">
    <source>
        <dbReference type="Pfam" id="PF00814"/>
    </source>
</evidence>
<dbReference type="STRING" id="1797535.A2744_01780"/>
<dbReference type="Pfam" id="PF00814">
    <property type="entry name" value="TsaD"/>
    <property type="match status" value="1"/>
</dbReference>
<keyword evidence="6 8" id="KW-0012">Acyltransferase</keyword>
<dbReference type="GO" id="GO:0002949">
    <property type="term" value="P:tRNA threonylcarbamoyladenosine modification"/>
    <property type="evidence" value="ECO:0007669"/>
    <property type="project" value="UniProtKB-UniRule"/>
</dbReference>
<gene>
    <name evidence="8" type="primary">tsaD</name>
    <name evidence="10" type="ORF">A2744_01780</name>
</gene>
<feature type="binding site" evidence="8">
    <location>
        <position position="114"/>
    </location>
    <ligand>
        <name>Fe cation</name>
        <dbReference type="ChEBI" id="CHEBI:24875"/>
    </ligand>
</feature>
<comment type="catalytic activity">
    <reaction evidence="7 8">
        <text>L-threonylcarbamoyladenylate + adenosine(37) in tRNA = N(6)-L-threonylcarbamoyladenosine(37) in tRNA + AMP + H(+)</text>
        <dbReference type="Rhea" id="RHEA:37059"/>
        <dbReference type="Rhea" id="RHEA-COMP:10162"/>
        <dbReference type="Rhea" id="RHEA-COMP:10163"/>
        <dbReference type="ChEBI" id="CHEBI:15378"/>
        <dbReference type="ChEBI" id="CHEBI:73682"/>
        <dbReference type="ChEBI" id="CHEBI:74411"/>
        <dbReference type="ChEBI" id="CHEBI:74418"/>
        <dbReference type="ChEBI" id="CHEBI:456215"/>
        <dbReference type="EC" id="2.3.1.234"/>
    </reaction>
</comment>
<sequence length="333" mass="35740">MIILGIETSCDETAASVLKIERGRFFILSSIVSSQIDIHRPYGGVVPELAARNHIINILPVINQALTKAKVKPAGIDRIATTTGPGLITALLIGVETARVLAQQWQKPIIATNHLKGHLYSSWLENKPIRYPALCLIVSGGHTELILMKSSQSLKKIGATLDDAAGESFDKVAQMLGLGYPGGPAISKLAKTGNAAAFKFPRPMVNEPNFNFSFAGLKTAVLYTKNKLPKIDQQTKADLAASFQQAATDVLVQKTIKAAQHYKAKTVMLTGGVAANRQLRVELGQAVGKIKASFIVPPIKLCTDNAAIIAAAGYFAKPSPWQKLTADPNLEIR</sequence>
<dbReference type="NCBIfam" id="TIGR03723">
    <property type="entry name" value="T6A_TsaD_YgjD"/>
    <property type="match status" value="1"/>
</dbReference>
<dbReference type="EMBL" id="MHIE01000005">
    <property type="protein sequence ID" value="OGY46327.1"/>
    <property type="molecule type" value="Genomic_DNA"/>
</dbReference>
<evidence type="ECO:0000256" key="8">
    <source>
        <dbReference type="HAMAP-Rule" id="MF_01445"/>
    </source>
</evidence>
<keyword evidence="3 8" id="KW-0819">tRNA processing</keyword>
<dbReference type="Gene3D" id="3.30.420.40">
    <property type="match status" value="2"/>
</dbReference>
<evidence type="ECO:0000256" key="2">
    <source>
        <dbReference type="ARBA" id="ARBA00022679"/>
    </source>
</evidence>
<dbReference type="InterPro" id="IPR043129">
    <property type="entry name" value="ATPase_NBD"/>
</dbReference>
<comment type="caution">
    <text evidence="8">Lacks conserved residue(s) required for the propagation of feature annotation.</text>
</comment>
<keyword evidence="2 8" id="KW-0808">Transferase</keyword>